<evidence type="ECO:0000313" key="3">
    <source>
        <dbReference type="Proteomes" id="UP001320154"/>
    </source>
</evidence>
<proteinExistence type="predicted"/>
<dbReference type="SMART" id="SM00731">
    <property type="entry name" value="SprT"/>
    <property type="match status" value="1"/>
</dbReference>
<feature type="domain" description="SprT-like" evidence="1">
    <location>
        <begin position="24"/>
        <end position="177"/>
    </location>
</feature>
<dbReference type="RefSeq" id="WP_234250885.1">
    <property type="nucleotide sequence ID" value="NZ_JABFTQ010000007.1"/>
</dbReference>
<comment type="caution">
    <text evidence="2">The sequence shown here is derived from an EMBL/GenBank/DDBJ whole genome shotgun (WGS) entry which is preliminary data.</text>
</comment>
<gene>
    <name evidence="2" type="ORF">HOP60_13005</name>
</gene>
<name>A0ABS9B6M9_9GAMM</name>
<sequence>MRRPALPDPCPEWLASLDDAALHRALLERVEAAWQLCRGYHPALPRPKVWFDLRGKCAGQAHYGRGGLRFNPVLYGENRRAFLRDVVPHEMAHWLVRHLSDGHEARPHGREWRTVMERLFGLEAKVTHTFDTGRASPTPHRYHCGCQVHYFTSRRHSLARKGRRYRCLSCAETLVYQPFVEMEKLLQTHDS</sequence>
<evidence type="ECO:0000259" key="1">
    <source>
        <dbReference type="SMART" id="SM00731"/>
    </source>
</evidence>
<dbReference type="PANTHER" id="PTHR38773:SF1">
    <property type="entry name" value="PROTEIN SPRT"/>
    <property type="match status" value="1"/>
</dbReference>
<accession>A0ABS9B6M9</accession>
<reference evidence="2 3" key="1">
    <citation type="journal article" date="2021" name="Front. Microbiol.">
        <title>Aerobic Denitrification and Heterotrophic Sulfur Oxidation in the Genus Halomonas Revealed by Six Novel Species Characterizations and Genome-Based Analysis.</title>
        <authorList>
            <person name="Wang L."/>
            <person name="Shao Z."/>
        </authorList>
    </citation>
    <scope>NUCLEOTIDE SEQUENCE [LARGE SCALE GENOMIC DNA]</scope>
    <source>
        <strain evidence="2 3">MCCC 1A05748</strain>
    </source>
</reference>
<protein>
    <submittedName>
        <fullName evidence="2">Metallopeptidase</fullName>
    </submittedName>
</protein>
<dbReference type="EMBL" id="JABFTQ010000007">
    <property type="protein sequence ID" value="MCE8047645.1"/>
    <property type="molecule type" value="Genomic_DNA"/>
</dbReference>
<organism evidence="2 3">
    <name type="scientific">Billgrantia desiderata</name>
    <dbReference type="NCBI Taxonomy" id="52021"/>
    <lineage>
        <taxon>Bacteria</taxon>
        <taxon>Pseudomonadati</taxon>
        <taxon>Pseudomonadota</taxon>
        <taxon>Gammaproteobacteria</taxon>
        <taxon>Oceanospirillales</taxon>
        <taxon>Halomonadaceae</taxon>
        <taxon>Billgrantia</taxon>
    </lineage>
</organism>
<dbReference type="Pfam" id="PF10263">
    <property type="entry name" value="SprT-like"/>
    <property type="match status" value="1"/>
</dbReference>
<keyword evidence="3" id="KW-1185">Reference proteome</keyword>
<dbReference type="PANTHER" id="PTHR38773">
    <property type="entry name" value="PROTEIN SPRT"/>
    <property type="match status" value="1"/>
</dbReference>
<dbReference type="InterPro" id="IPR006640">
    <property type="entry name" value="SprT-like_domain"/>
</dbReference>
<dbReference type="Proteomes" id="UP001320154">
    <property type="component" value="Unassembled WGS sequence"/>
</dbReference>
<evidence type="ECO:0000313" key="2">
    <source>
        <dbReference type="EMBL" id="MCE8047645.1"/>
    </source>
</evidence>